<dbReference type="Pfam" id="PF03401">
    <property type="entry name" value="TctC"/>
    <property type="match status" value="1"/>
</dbReference>
<dbReference type="PIRSF" id="PIRSF017082">
    <property type="entry name" value="YflP"/>
    <property type="match status" value="1"/>
</dbReference>
<dbReference type="PANTHER" id="PTHR42928:SF5">
    <property type="entry name" value="BLR1237 PROTEIN"/>
    <property type="match status" value="1"/>
</dbReference>
<evidence type="ECO:0000313" key="3">
    <source>
        <dbReference type="Proteomes" id="UP000192708"/>
    </source>
</evidence>
<gene>
    <name evidence="2" type="ORF">SAMN06296008_101165</name>
</gene>
<protein>
    <submittedName>
        <fullName evidence="2">Tripartite-type tricarboxylate transporter, receptor component TctC</fullName>
    </submittedName>
</protein>
<dbReference type="InterPro" id="IPR005064">
    <property type="entry name" value="BUG"/>
</dbReference>
<proteinExistence type="inferred from homology"/>
<accession>A0A1W1Y2J7</accession>
<reference evidence="2 3" key="1">
    <citation type="submission" date="2017-04" db="EMBL/GenBank/DDBJ databases">
        <authorList>
            <person name="Afonso C.L."/>
            <person name="Miller P.J."/>
            <person name="Scott M.A."/>
            <person name="Spackman E."/>
            <person name="Goraichik I."/>
            <person name="Dimitrov K.M."/>
            <person name="Suarez D.L."/>
            <person name="Swayne D.E."/>
        </authorList>
    </citation>
    <scope>NUCLEOTIDE SEQUENCE [LARGE SCALE GENOMIC DNA]</scope>
    <source>
        <strain evidence="2 3">VK13</strain>
    </source>
</reference>
<comment type="similarity">
    <text evidence="1">Belongs to the UPF0065 (bug) family.</text>
</comment>
<dbReference type="OrthoDB" id="8676011at2"/>
<dbReference type="PANTHER" id="PTHR42928">
    <property type="entry name" value="TRICARBOXYLATE-BINDING PROTEIN"/>
    <property type="match status" value="1"/>
</dbReference>
<dbReference type="CDD" id="cd13578">
    <property type="entry name" value="PBP2_Bug27"/>
    <property type="match status" value="1"/>
</dbReference>
<dbReference type="Proteomes" id="UP000192708">
    <property type="component" value="Unassembled WGS sequence"/>
</dbReference>
<evidence type="ECO:0000256" key="1">
    <source>
        <dbReference type="ARBA" id="ARBA00006987"/>
    </source>
</evidence>
<dbReference type="InterPro" id="IPR042100">
    <property type="entry name" value="Bug_dom1"/>
</dbReference>
<dbReference type="SUPFAM" id="SSF53850">
    <property type="entry name" value="Periplasmic binding protein-like II"/>
    <property type="match status" value="1"/>
</dbReference>
<dbReference type="Gene3D" id="3.40.190.10">
    <property type="entry name" value="Periplasmic binding protein-like II"/>
    <property type="match status" value="1"/>
</dbReference>
<organism evidence="2 3">
    <name type="scientific">Polynucleobacter kasalickyi</name>
    <dbReference type="NCBI Taxonomy" id="1938817"/>
    <lineage>
        <taxon>Bacteria</taxon>
        <taxon>Pseudomonadati</taxon>
        <taxon>Pseudomonadota</taxon>
        <taxon>Betaproteobacteria</taxon>
        <taxon>Burkholderiales</taxon>
        <taxon>Burkholderiaceae</taxon>
        <taxon>Polynucleobacter</taxon>
    </lineage>
</organism>
<dbReference type="STRING" id="1938817.SAMN06296008_101165"/>
<dbReference type="RefSeq" id="WP_159460777.1">
    <property type="nucleotide sequence ID" value="NZ_FWXJ01000001.1"/>
</dbReference>
<dbReference type="AlphaFoldDB" id="A0A1W1Y2J7"/>
<name>A0A1W1Y2J7_9BURK</name>
<keyword evidence="2" id="KW-0675">Receptor</keyword>
<keyword evidence="3" id="KW-1185">Reference proteome</keyword>
<dbReference type="EMBL" id="FWXJ01000001">
    <property type="protein sequence ID" value="SMC30376.1"/>
    <property type="molecule type" value="Genomic_DNA"/>
</dbReference>
<dbReference type="Gene3D" id="3.40.190.150">
    <property type="entry name" value="Bordetella uptake gene, domain 1"/>
    <property type="match status" value="1"/>
</dbReference>
<evidence type="ECO:0000313" key="2">
    <source>
        <dbReference type="EMBL" id="SMC30376.1"/>
    </source>
</evidence>
<sequence length="329" mass="35591">MQLNEWLKNIIYWLIIGLLLVLIPKGFAQTSYPNRPIKVIVPFPPGGPTDNYARLIAAKMSDSFKQPVLVENKAGGTGLPGTLAVMNAPADGYTLLFTSNSAHVISPLLRQPIPYDSVKDFSPISMVLKYPMYLLVNPNLGLKSLPEFIQYAKNNPNKLNYSSVGIGSGGHLACELFNSAAGTSIVHVPYKGAAPAQAALIGGETQMFCDSVGNSQGMVNIGKMQGLALFSEKRSNAAPTVPTMGEMGLQDMAAYIWLGLLAPPNLPKEIQNKLSTEVMRIMNTPEVSSMVLKGGSDLVANTPGQFSQNMLDEKELWAKVIREKNIKPE</sequence>